<keyword evidence="4" id="KW-0496">Mitochondrion</keyword>
<keyword evidence="5" id="KW-0143">Chaperone</keyword>
<gene>
    <name evidence="7" type="primary">LOC112689758</name>
</gene>
<evidence type="ECO:0000256" key="1">
    <source>
        <dbReference type="ARBA" id="ARBA00004173"/>
    </source>
</evidence>
<protein>
    <submittedName>
        <fullName evidence="7">ATP synthase mitochondrial F1 complex assembly factor 2</fullName>
    </submittedName>
</protein>
<dbReference type="GeneID" id="112689758"/>
<name>A0A8B8G980_9HEMI</name>
<reference evidence="7" key="1">
    <citation type="submission" date="2025-08" db="UniProtKB">
        <authorList>
            <consortium name="RefSeq"/>
        </authorList>
    </citation>
    <scope>IDENTIFICATION</scope>
    <source>
        <tissue evidence="7">Whole body</tissue>
    </source>
</reference>
<evidence type="ECO:0000256" key="4">
    <source>
        <dbReference type="ARBA" id="ARBA00023128"/>
    </source>
</evidence>
<comment type="similarity">
    <text evidence="2">Belongs to the ATP12 family.</text>
</comment>
<evidence type="ECO:0000256" key="3">
    <source>
        <dbReference type="ARBA" id="ARBA00022946"/>
    </source>
</evidence>
<dbReference type="PANTHER" id="PTHR21013:SF10">
    <property type="entry name" value="ATP SYNTHASE MITOCHONDRIAL F1 COMPLEX ASSEMBLY FACTOR 2"/>
    <property type="match status" value="1"/>
</dbReference>
<evidence type="ECO:0000313" key="7">
    <source>
        <dbReference type="RefSeq" id="XP_025419382.1"/>
    </source>
</evidence>
<dbReference type="InterPro" id="IPR011419">
    <property type="entry name" value="ATP12_ATP_synth-F1-assembly"/>
</dbReference>
<accession>A0A8B8G980</accession>
<keyword evidence="3" id="KW-0809">Transit peptide</keyword>
<dbReference type="SUPFAM" id="SSF160909">
    <property type="entry name" value="ATP12-like"/>
    <property type="match status" value="1"/>
</dbReference>
<proteinExistence type="inferred from homology"/>
<comment type="subcellular location">
    <subcellularLocation>
        <location evidence="1">Mitochondrion</location>
    </subcellularLocation>
</comment>
<evidence type="ECO:0000313" key="6">
    <source>
        <dbReference type="Proteomes" id="UP000694846"/>
    </source>
</evidence>
<evidence type="ECO:0000256" key="2">
    <source>
        <dbReference type="ARBA" id="ARBA00008231"/>
    </source>
</evidence>
<evidence type="ECO:0000256" key="5">
    <source>
        <dbReference type="ARBA" id="ARBA00023186"/>
    </source>
</evidence>
<organism evidence="6 7">
    <name type="scientific">Sipha flava</name>
    <name type="common">yellow sugarcane aphid</name>
    <dbReference type="NCBI Taxonomy" id="143950"/>
    <lineage>
        <taxon>Eukaryota</taxon>
        <taxon>Metazoa</taxon>
        <taxon>Ecdysozoa</taxon>
        <taxon>Arthropoda</taxon>
        <taxon>Hexapoda</taxon>
        <taxon>Insecta</taxon>
        <taxon>Pterygota</taxon>
        <taxon>Neoptera</taxon>
        <taxon>Paraneoptera</taxon>
        <taxon>Hemiptera</taxon>
        <taxon>Sternorrhyncha</taxon>
        <taxon>Aphidomorpha</taxon>
        <taxon>Aphidoidea</taxon>
        <taxon>Aphididae</taxon>
        <taxon>Sipha</taxon>
    </lineage>
</organism>
<keyword evidence="6" id="KW-1185">Reference proteome</keyword>
<dbReference type="AlphaFoldDB" id="A0A8B8G980"/>
<dbReference type="RefSeq" id="XP_025419382.1">
    <property type="nucleotide sequence ID" value="XM_025563597.1"/>
</dbReference>
<dbReference type="Pfam" id="PF07542">
    <property type="entry name" value="ATP12"/>
    <property type="match status" value="1"/>
</dbReference>
<dbReference type="InterPro" id="IPR023335">
    <property type="entry name" value="ATP12_ortho_dom_sf"/>
</dbReference>
<dbReference type="Proteomes" id="UP000694846">
    <property type="component" value="Unplaced"/>
</dbReference>
<dbReference type="Gene3D" id="1.10.3580.10">
    <property type="entry name" value="ATP12 ATPase"/>
    <property type="match status" value="1"/>
</dbReference>
<dbReference type="Gene3D" id="3.30.2180.10">
    <property type="entry name" value="ATP12-like"/>
    <property type="match status" value="1"/>
</dbReference>
<dbReference type="PANTHER" id="PTHR21013">
    <property type="entry name" value="ATP SYNTHASE MITOCHONDRIAL F1 COMPLEX ASSEMBLY FACTOR 2/ATP12 PROTEIN, MITOCHONDRIAL PRECURSOR"/>
    <property type="match status" value="1"/>
</dbReference>
<sequence>MFQIVASIAKNKLQRNFKLPNITTITWFQPRRFYAINKFYKTTNIIENSDSYGVLLDNSKLKTPLGKELVINSKALALAVAEEWGMQKENIQLDPMHLTKLCFMAVDNPSDLSEHEVVQQILSYLETDTVFFISDTDEELEKMLTEKWLPLIDKFNGYFEINLKPSKGIYVKSFDAITKSLIEKYLLSLGFPALHGVLYAVETLKSIVLAICCLHQDISVKDAVLLSKMEEEYQCMKWGRVDWIKDYMDNDSVIRLSAAMLFIYYSLNPKHKPLAKKDSHPQIQQSLKQ</sequence>
<dbReference type="GO" id="GO:0033615">
    <property type="term" value="P:mitochondrial proton-transporting ATP synthase complex assembly"/>
    <property type="evidence" value="ECO:0007669"/>
    <property type="project" value="TreeGrafter"/>
</dbReference>
<dbReference type="InterPro" id="IPR042272">
    <property type="entry name" value="ATP12_ATP_synth-F1-assembly_N"/>
</dbReference>
<dbReference type="OrthoDB" id="5673at2759"/>
<dbReference type="GO" id="GO:0005739">
    <property type="term" value="C:mitochondrion"/>
    <property type="evidence" value="ECO:0007669"/>
    <property type="project" value="UniProtKB-SubCell"/>
</dbReference>